<dbReference type="SUPFAM" id="SSF55874">
    <property type="entry name" value="ATPase domain of HSP90 chaperone/DNA topoisomerase II/histidine kinase"/>
    <property type="match status" value="1"/>
</dbReference>
<dbReference type="RefSeq" id="WP_091308092.1">
    <property type="nucleotide sequence ID" value="NZ_CBCSJU010000001.1"/>
</dbReference>
<dbReference type="InterPro" id="IPR036890">
    <property type="entry name" value="HATPase_C_sf"/>
</dbReference>
<dbReference type="STRING" id="402734.SAMN05660918_0733"/>
<dbReference type="AlphaFoldDB" id="A0A1H6QSY4"/>
<evidence type="ECO:0000313" key="12">
    <source>
        <dbReference type="Proteomes" id="UP000199702"/>
    </source>
</evidence>
<protein>
    <recommendedName>
        <fullName evidence="2">histidine kinase</fullName>
        <ecNumber evidence="2">2.7.13.3</ecNumber>
    </recommendedName>
</protein>
<evidence type="ECO:0000256" key="8">
    <source>
        <dbReference type="ARBA" id="ARBA00023012"/>
    </source>
</evidence>
<gene>
    <name evidence="11" type="ORF">SAMN05660918_0733</name>
</gene>
<dbReference type="EC" id="2.7.13.3" evidence="2"/>
<dbReference type="Proteomes" id="UP000199702">
    <property type="component" value="Unassembled WGS sequence"/>
</dbReference>
<dbReference type="OrthoDB" id="9778366at2"/>
<evidence type="ECO:0000256" key="3">
    <source>
        <dbReference type="ARBA" id="ARBA00022553"/>
    </source>
</evidence>
<dbReference type="GO" id="GO:0016020">
    <property type="term" value="C:membrane"/>
    <property type="evidence" value="ECO:0007669"/>
    <property type="project" value="InterPro"/>
</dbReference>
<dbReference type="Pfam" id="PF02518">
    <property type="entry name" value="HATPase_c"/>
    <property type="match status" value="1"/>
</dbReference>
<dbReference type="PANTHER" id="PTHR24421">
    <property type="entry name" value="NITRATE/NITRITE SENSOR PROTEIN NARX-RELATED"/>
    <property type="match status" value="1"/>
</dbReference>
<feature type="transmembrane region" description="Helical" evidence="9">
    <location>
        <begin position="12"/>
        <end position="35"/>
    </location>
</feature>
<evidence type="ECO:0000256" key="2">
    <source>
        <dbReference type="ARBA" id="ARBA00012438"/>
    </source>
</evidence>
<dbReference type="PANTHER" id="PTHR24421:SF10">
    <property type="entry name" value="NITRATE_NITRITE SENSOR PROTEIN NARQ"/>
    <property type="match status" value="1"/>
</dbReference>
<dbReference type="GO" id="GO:0046983">
    <property type="term" value="F:protein dimerization activity"/>
    <property type="evidence" value="ECO:0007669"/>
    <property type="project" value="InterPro"/>
</dbReference>
<feature type="domain" description="Histidine kinase" evidence="10">
    <location>
        <begin position="76"/>
        <end position="263"/>
    </location>
</feature>
<dbReference type="InterPro" id="IPR003594">
    <property type="entry name" value="HATPase_dom"/>
</dbReference>
<evidence type="ECO:0000256" key="1">
    <source>
        <dbReference type="ARBA" id="ARBA00000085"/>
    </source>
</evidence>
<dbReference type="InterPro" id="IPR011712">
    <property type="entry name" value="Sig_transdc_His_kin_sub3_dim/P"/>
</dbReference>
<dbReference type="Gene3D" id="3.30.565.10">
    <property type="entry name" value="Histidine kinase-like ATPase, C-terminal domain"/>
    <property type="match status" value="1"/>
</dbReference>
<evidence type="ECO:0000256" key="5">
    <source>
        <dbReference type="ARBA" id="ARBA00022741"/>
    </source>
</evidence>
<reference evidence="12" key="1">
    <citation type="submission" date="2016-10" db="EMBL/GenBank/DDBJ databases">
        <authorList>
            <person name="Varghese N."/>
            <person name="Submissions S."/>
        </authorList>
    </citation>
    <scope>NUCLEOTIDE SEQUENCE [LARGE SCALE GENOMIC DNA]</scope>
    <source>
        <strain evidence="12">DSM 17934</strain>
    </source>
</reference>
<keyword evidence="9" id="KW-1133">Transmembrane helix</keyword>
<dbReference type="InterPro" id="IPR005467">
    <property type="entry name" value="His_kinase_dom"/>
</dbReference>
<evidence type="ECO:0000256" key="6">
    <source>
        <dbReference type="ARBA" id="ARBA00022777"/>
    </source>
</evidence>
<sequence length="263" mass="30084">MEVTHIAVDQIIKAFLFILFAFFSVFLTLVLFFYFSRKKIVQIAVEKKNQEIHYQKEILQSVIQTQEEERMRIAQDLHDDISSKLNIVSLNTHLLKTPNLSEAEYAEITDNIVSLTKKALENSRRIAHDLLPPVFEKFGLHAAVEELVLEFSTAKNVQINYSNELDFSSLEAKNQLHIFRILQELLNNSIRHGKATVISINFVNKTGRNTCLYSDNGVGFNASLGNQKRGIGMQNIESRVNFLNGKINVHSEINKGVQIEFNF</sequence>
<evidence type="ECO:0000256" key="4">
    <source>
        <dbReference type="ARBA" id="ARBA00022679"/>
    </source>
</evidence>
<accession>A0A1H6QSY4</accession>
<evidence type="ECO:0000256" key="9">
    <source>
        <dbReference type="SAM" id="Phobius"/>
    </source>
</evidence>
<keyword evidence="9" id="KW-0472">Membrane</keyword>
<comment type="catalytic activity">
    <reaction evidence="1">
        <text>ATP + protein L-histidine = ADP + protein N-phospho-L-histidine.</text>
        <dbReference type="EC" id="2.7.13.3"/>
    </reaction>
</comment>
<dbReference type="PROSITE" id="PS50109">
    <property type="entry name" value="HIS_KIN"/>
    <property type="match status" value="1"/>
</dbReference>
<evidence type="ECO:0000256" key="7">
    <source>
        <dbReference type="ARBA" id="ARBA00022840"/>
    </source>
</evidence>
<evidence type="ECO:0000313" key="11">
    <source>
        <dbReference type="EMBL" id="SEI46719.1"/>
    </source>
</evidence>
<proteinExistence type="predicted"/>
<keyword evidence="7" id="KW-0067">ATP-binding</keyword>
<keyword evidence="5" id="KW-0547">Nucleotide-binding</keyword>
<name>A0A1H6QSY4_9FLAO</name>
<keyword evidence="9" id="KW-0812">Transmembrane</keyword>
<keyword evidence="4" id="KW-0808">Transferase</keyword>
<dbReference type="InterPro" id="IPR050482">
    <property type="entry name" value="Sensor_HK_TwoCompSys"/>
</dbReference>
<keyword evidence="12" id="KW-1185">Reference proteome</keyword>
<dbReference type="GO" id="GO:0000155">
    <property type="term" value="F:phosphorelay sensor kinase activity"/>
    <property type="evidence" value="ECO:0007669"/>
    <property type="project" value="InterPro"/>
</dbReference>
<keyword evidence="8" id="KW-0902">Two-component regulatory system</keyword>
<dbReference type="CDD" id="cd16917">
    <property type="entry name" value="HATPase_UhpB-NarQ-NarX-like"/>
    <property type="match status" value="1"/>
</dbReference>
<dbReference type="Gene3D" id="1.20.5.1930">
    <property type="match status" value="1"/>
</dbReference>
<organism evidence="11 12">
    <name type="scientific">Flavobacterium terrigena</name>
    <dbReference type="NCBI Taxonomy" id="402734"/>
    <lineage>
        <taxon>Bacteria</taxon>
        <taxon>Pseudomonadati</taxon>
        <taxon>Bacteroidota</taxon>
        <taxon>Flavobacteriia</taxon>
        <taxon>Flavobacteriales</taxon>
        <taxon>Flavobacteriaceae</taxon>
        <taxon>Flavobacterium</taxon>
    </lineage>
</organism>
<evidence type="ECO:0000259" key="10">
    <source>
        <dbReference type="PROSITE" id="PS50109"/>
    </source>
</evidence>
<dbReference type="EMBL" id="FNYA01000001">
    <property type="protein sequence ID" value="SEI46719.1"/>
    <property type="molecule type" value="Genomic_DNA"/>
</dbReference>
<dbReference type="GO" id="GO:0005524">
    <property type="term" value="F:ATP binding"/>
    <property type="evidence" value="ECO:0007669"/>
    <property type="project" value="UniProtKB-KW"/>
</dbReference>
<keyword evidence="3" id="KW-0597">Phosphoprotein</keyword>
<keyword evidence="6 11" id="KW-0418">Kinase</keyword>
<dbReference type="Pfam" id="PF07730">
    <property type="entry name" value="HisKA_3"/>
    <property type="match status" value="1"/>
</dbReference>